<name>A0A8S3WCQ6_PARAO</name>
<organism evidence="1 2">
    <name type="scientific">Parnassius apollo</name>
    <name type="common">Apollo butterfly</name>
    <name type="synonym">Papilio apollo</name>
    <dbReference type="NCBI Taxonomy" id="110799"/>
    <lineage>
        <taxon>Eukaryota</taxon>
        <taxon>Metazoa</taxon>
        <taxon>Ecdysozoa</taxon>
        <taxon>Arthropoda</taxon>
        <taxon>Hexapoda</taxon>
        <taxon>Insecta</taxon>
        <taxon>Pterygota</taxon>
        <taxon>Neoptera</taxon>
        <taxon>Endopterygota</taxon>
        <taxon>Lepidoptera</taxon>
        <taxon>Glossata</taxon>
        <taxon>Ditrysia</taxon>
        <taxon>Papilionoidea</taxon>
        <taxon>Papilionidae</taxon>
        <taxon>Parnassiinae</taxon>
        <taxon>Parnassini</taxon>
        <taxon>Parnassius</taxon>
        <taxon>Parnassius</taxon>
    </lineage>
</organism>
<sequence>MSELFPTFDRELVALVAYLERGDPYGALRALACAGRRVLGEGGAGAGAGVGGGAGGEEVRWWWPSVSAAMA</sequence>
<comment type="caution">
    <text evidence="1">The sequence shown here is derived from an EMBL/GenBank/DDBJ whole genome shotgun (WGS) entry which is preliminary data.</text>
</comment>
<protein>
    <submittedName>
        <fullName evidence="1">(apollo) hypothetical protein</fullName>
    </submittedName>
</protein>
<evidence type="ECO:0000313" key="2">
    <source>
        <dbReference type="Proteomes" id="UP000691718"/>
    </source>
</evidence>
<keyword evidence="2" id="KW-1185">Reference proteome</keyword>
<dbReference type="Proteomes" id="UP000691718">
    <property type="component" value="Unassembled WGS sequence"/>
</dbReference>
<proteinExistence type="predicted"/>
<dbReference type="AlphaFoldDB" id="A0A8S3WCQ6"/>
<gene>
    <name evidence="1" type="ORF">PAPOLLO_LOCUS4868</name>
</gene>
<reference evidence="1" key="1">
    <citation type="submission" date="2021-04" db="EMBL/GenBank/DDBJ databases">
        <authorList>
            <person name="Tunstrom K."/>
        </authorList>
    </citation>
    <scope>NUCLEOTIDE SEQUENCE</scope>
</reference>
<accession>A0A8S3WCQ6</accession>
<dbReference type="EMBL" id="CAJQZP010000288">
    <property type="protein sequence ID" value="CAG4953515.1"/>
    <property type="molecule type" value="Genomic_DNA"/>
</dbReference>
<evidence type="ECO:0000313" key="1">
    <source>
        <dbReference type="EMBL" id="CAG4953515.1"/>
    </source>
</evidence>